<gene>
    <name evidence="1" type="ORF">AERYTH_02825</name>
</gene>
<dbReference type="InterPro" id="IPR042271">
    <property type="entry name" value="Zinicin_2_N"/>
</dbReference>
<dbReference type="AlphaFoldDB" id="A0A0U4C6B4"/>
<dbReference type="OrthoDB" id="142939at2"/>
<dbReference type="SUPFAM" id="SSF55486">
    <property type="entry name" value="Metalloproteases ('zincins'), catalytic domain"/>
    <property type="match status" value="1"/>
</dbReference>
<dbReference type="NCBIfam" id="TIGR03883">
    <property type="entry name" value="DUF2342_F420"/>
    <property type="match status" value="1"/>
</dbReference>
<dbReference type="PANTHER" id="PTHR39420">
    <property type="match status" value="1"/>
</dbReference>
<dbReference type="Gene3D" id="1.20.150.30">
    <property type="entry name" value="Zincin-like metallopeptidase, N-terminal domain"/>
    <property type="match status" value="1"/>
</dbReference>
<dbReference type="NCBIfam" id="TIGR03624">
    <property type="entry name" value="putative hydrolase"/>
    <property type="match status" value="1"/>
</dbReference>
<proteinExistence type="predicted"/>
<reference evidence="1 2" key="1">
    <citation type="journal article" date="1991" name="Int. J. Syst. Bacteriol.">
        <title>Description of the erythromycin-producing bacterium Arthrobacter sp. strain NRRL B-3381 as Aeromicrobium erythreum gen. nov., sp. nov.</title>
        <authorList>
            <person name="Miller E.S."/>
            <person name="Woese C.R."/>
            <person name="Brenner S."/>
        </authorList>
    </citation>
    <scope>NUCLEOTIDE SEQUENCE [LARGE SCALE GENOMIC DNA]</scope>
    <source>
        <strain evidence="1 2">AR18</strain>
    </source>
</reference>
<dbReference type="EMBL" id="CP011502">
    <property type="protein sequence ID" value="ALX03707.1"/>
    <property type="molecule type" value="Genomic_DNA"/>
</dbReference>
<sequence length="355" mass="38897">MIDWRVARSTATTLTRPGPDLTPGEADEVVGELREAAARSEGPVRDFSDLHAPDTVQAQAPVLVVDRPRWIEANLATFEVLMDPVVARLEQGRSGGAGPVGGLTRAVGSRVSGAEVGGLVALLSGKVLGQFDPFWTGPRGEGGRLLLVAPNIVQVERSLDVDPHDFRLWVCLHEETHRVQFTAVPWMRDHLRTLIDELTEATDLDSEALQRFLTDGLPELVKVVRGTSDASLAEVFQNERQKAVVDRITGVMSLLEGHADVVMDGVGPDVIPTVATIRRRFDSRRKGGNGVDRLLRRLLGLEGKMRQYRDGAVFVRQVTDQVGLAGFNAVWEKPENLPDRAEITDPAAWVRRVHG</sequence>
<dbReference type="PANTHER" id="PTHR39420:SF1">
    <property type="entry name" value="HYDROLASE"/>
    <property type="match status" value="1"/>
</dbReference>
<dbReference type="STRING" id="2041.AERYTH_02825"/>
<dbReference type="InterPro" id="IPR022454">
    <property type="entry name" value="CHP03883_F420-assoc"/>
</dbReference>
<keyword evidence="2" id="KW-1185">Reference proteome</keyword>
<dbReference type="PATRIC" id="fig|2041.4.peg.591"/>
<organism evidence="1 2">
    <name type="scientific">Aeromicrobium erythreum</name>
    <dbReference type="NCBI Taxonomy" id="2041"/>
    <lineage>
        <taxon>Bacteria</taxon>
        <taxon>Bacillati</taxon>
        <taxon>Actinomycetota</taxon>
        <taxon>Actinomycetes</taxon>
        <taxon>Propionibacteriales</taxon>
        <taxon>Nocardioidaceae</taxon>
        <taxon>Aeromicrobium</taxon>
    </lineage>
</organism>
<dbReference type="KEGG" id="aer:AERYTH_02825"/>
<evidence type="ECO:0000313" key="1">
    <source>
        <dbReference type="EMBL" id="ALX03707.1"/>
    </source>
</evidence>
<dbReference type="InterPro" id="IPR018766">
    <property type="entry name" value="Zinicin_2"/>
</dbReference>
<name>A0A0U4C6B4_9ACTN</name>
<accession>A0A0U4C6B4</accession>
<dbReference type="Proteomes" id="UP000067689">
    <property type="component" value="Chromosome"/>
</dbReference>
<dbReference type="RefSeq" id="WP_067854390.1">
    <property type="nucleotide sequence ID" value="NZ_CP011502.1"/>
</dbReference>
<dbReference type="Pfam" id="PF10103">
    <property type="entry name" value="Zincin_2"/>
    <property type="match status" value="1"/>
</dbReference>
<protein>
    <submittedName>
        <fullName evidence="1">Coenzyme F420 biosynthesis-associated protein</fullName>
    </submittedName>
</protein>
<evidence type="ECO:0000313" key="2">
    <source>
        <dbReference type="Proteomes" id="UP000067689"/>
    </source>
</evidence>